<comment type="caution">
    <text evidence="5">The sequence shown here is derived from an EMBL/GenBank/DDBJ whole genome shotgun (WGS) entry which is preliminary data.</text>
</comment>
<dbReference type="GO" id="GO:0003729">
    <property type="term" value="F:mRNA binding"/>
    <property type="evidence" value="ECO:0007669"/>
    <property type="project" value="TreeGrafter"/>
</dbReference>
<gene>
    <name evidence="4" type="primary">rplM</name>
    <name evidence="5" type="ORF">A2358_01115</name>
</gene>
<dbReference type="PANTHER" id="PTHR11545:SF2">
    <property type="entry name" value="LARGE RIBOSOMAL SUBUNIT PROTEIN UL13M"/>
    <property type="match status" value="1"/>
</dbReference>
<name>A0A1G2IVY5_9BACT</name>
<dbReference type="EMBL" id="MHPJ01000012">
    <property type="protein sequence ID" value="OGZ78853.1"/>
    <property type="molecule type" value="Genomic_DNA"/>
</dbReference>
<dbReference type="Pfam" id="PF00572">
    <property type="entry name" value="Ribosomal_L13"/>
    <property type="match status" value="1"/>
</dbReference>
<dbReference type="GO" id="GO:0017148">
    <property type="term" value="P:negative regulation of translation"/>
    <property type="evidence" value="ECO:0007669"/>
    <property type="project" value="TreeGrafter"/>
</dbReference>
<dbReference type="SUPFAM" id="SSF52161">
    <property type="entry name" value="Ribosomal protein L13"/>
    <property type="match status" value="1"/>
</dbReference>
<evidence type="ECO:0000256" key="4">
    <source>
        <dbReference type="HAMAP-Rule" id="MF_01366"/>
    </source>
</evidence>
<dbReference type="GO" id="GO:0006412">
    <property type="term" value="P:translation"/>
    <property type="evidence" value="ECO:0007669"/>
    <property type="project" value="UniProtKB-UniRule"/>
</dbReference>
<dbReference type="CDD" id="cd00392">
    <property type="entry name" value="Ribosomal_L13"/>
    <property type="match status" value="1"/>
</dbReference>
<evidence type="ECO:0000256" key="3">
    <source>
        <dbReference type="ARBA" id="ARBA00023274"/>
    </source>
</evidence>
<comment type="function">
    <text evidence="4">This protein is one of the early assembly proteins of the 50S ribosomal subunit, although it is not seen to bind rRNA by itself. It is important during the early stages of 50S assembly.</text>
</comment>
<comment type="similarity">
    <text evidence="1 4">Belongs to the universal ribosomal protein uL13 family.</text>
</comment>
<dbReference type="InterPro" id="IPR036899">
    <property type="entry name" value="Ribosomal_uL13_sf"/>
</dbReference>
<accession>A0A1G2IVY5</accession>
<organism evidence="5 6">
    <name type="scientific">Candidatus Staskawiczbacteria bacterium RIFOXYB1_FULL_37_44</name>
    <dbReference type="NCBI Taxonomy" id="1802223"/>
    <lineage>
        <taxon>Bacteria</taxon>
        <taxon>Candidatus Staskawicziibacteriota</taxon>
    </lineage>
</organism>
<keyword evidence="2 4" id="KW-0689">Ribosomal protein</keyword>
<dbReference type="NCBIfam" id="TIGR01066">
    <property type="entry name" value="rplM_bact"/>
    <property type="match status" value="1"/>
</dbReference>
<evidence type="ECO:0000313" key="6">
    <source>
        <dbReference type="Proteomes" id="UP000178650"/>
    </source>
</evidence>
<dbReference type="AlphaFoldDB" id="A0A1G2IVY5"/>
<dbReference type="Gene3D" id="3.90.1180.10">
    <property type="entry name" value="Ribosomal protein L13"/>
    <property type="match status" value="1"/>
</dbReference>
<evidence type="ECO:0000313" key="5">
    <source>
        <dbReference type="EMBL" id="OGZ78853.1"/>
    </source>
</evidence>
<dbReference type="PIRSF" id="PIRSF002181">
    <property type="entry name" value="Ribosomal_L13"/>
    <property type="match status" value="1"/>
</dbReference>
<protein>
    <recommendedName>
        <fullName evidence="4">Large ribosomal subunit protein uL13</fullName>
    </recommendedName>
</protein>
<comment type="subunit">
    <text evidence="4">Part of the 50S ribosomal subunit.</text>
</comment>
<evidence type="ECO:0000256" key="1">
    <source>
        <dbReference type="ARBA" id="ARBA00006227"/>
    </source>
</evidence>
<evidence type="ECO:0000256" key="2">
    <source>
        <dbReference type="ARBA" id="ARBA00022980"/>
    </source>
</evidence>
<dbReference type="STRING" id="1802223.A2358_01115"/>
<dbReference type="HAMAP" id="MF_01366">
    <property type="entry name" value="Ribosomal_uL13"/>
    <property type="match status" value="1"/>
</dbReference>
<dbReference type="InterPro" id="IPR005822">
    <property type="entry name" value="Ribosomal_uL13"/>
</dbReference>
<reference evidence="5 6" key="1">
    <citation type="journal article" date="2016" name="Nat. Commun.">
        <title>Thousands of microbial genomes shed light on interconnected biogeochemical processes in an aquifer system.</title>
        <authorList>
            <person name="Anantharaman K."/>
            <person name="Brown C.T."/>
            <person name="Hug L.A."/>
            <person name="Sharon I."/>
            <person name="Castelle C.J."/>
            <person name="Probst A.J."/>
            <person name="Thomas B.C."/>
            <person name="Singh A."/>
            <person name="Wilkins M.J."/>
            <person name="Karaoz U."/>
            <person name="Brodie E.L."/>
            <person name="Williams K.H."/>
            <person name="Hubbard S.S."/>
            <person name="Banfield J.F."/>
        </authorList>
    </citation>
    <scope>NUCLEOTIDE SEQUENCE [LARGE SCALE GENOMIC DNA]</scope>
</reference>
<dbReference type="GO" id="GO:0003735">
    <property type="term" value="F:structural constituent of ribosome"/>
    <property type="evidence" value="ECO:0007669"/>
    <property type="project" value="InterPro"/>
</dbReference>
<keyword evidence="3 4" id="KW-0687">Ribonucleoprotein</keyword>
<dbReference type="PANTHER" id="PTHR11545">
    <property type="entry name" value="RIBOSOMAL PROTEIN L13"/>
    <property type="match status" value="1"/>
</dbReference>
<dbReference type="Proteomes" id="UP000178650">
    <property type="component" value="Unassembled WGS sequence"/>
</dbReference>
<dbReference type="GO" id="GO:0022625">
    <property type="term" value="C:cytosolic large ribosomal subunit"/>
    <property type="evidence" value="ECO:0007669"/>
    <property type="project" value="TreeGrafter"/>
</dbReference>
<dbReference type="InterPro" id="IPR005823">
    <property type="entry name" value="Ribosomal_uL13_bac-type"/>
</dbReference>
<proteinExistence type="inferred from homology"/>
<sequence>MENIQRKTIIIDAENKALGRLAVEVAVLLRGKSKPDYVPYKDAGDTVVVKNIDKMKFTGNKLENKNYFRYTGYLGNLKKATLKEFLIKKGPKEVLRNAVMGMLCKNKLRDKQIKRLKFEK</sequence>